<evidence type="ECO:0000313" key="2">
    <source>
        <dbReference type="EMBL" id="SDN03508.1"/>
    </source>
</evidence>
<protein>
    <submittedName>
        <fullName evidence="2">Uncharacterized protein</fullName>
    </submittedName>
</protein>
<evidence type="ECO:0000313" key="3">
    <source>
        <dbReference type="Proteomes" id="UP000199226"/>
    </source>
</evidence>
<dbReference type="RefSeq" id="WP_090706803.1">
    <property type="nucleotide sequence ID" value="NZ_FNHH01000035.1"/>
</dbReference>
<keyword evidence="1" id="KW-0732">Signal</keyword>
<feature type="signal peptide" evidence="1">
    <location>
        <begin position="1"/>
        <end position="27"/>
    </location>
</feature>
<evidence type="ECO:0000256" key="1">
    <source>
        <dbReference type="SAM" id="SignalP"/>
    </source>
</evidence>
<gene>
    <name evidence="2" type="ORF">SAMN05421813_13516</name>
</gene>
<organism evidence="2 3">
    <name type="scientific">Daejeonella rubra</name>
    <dbReference type="NCBI Taxonomy" id="990371"/>
    <lineage>
        <taxon>Bacteria</taxon>
        <taxon>Pseudomonadati</taxon>
        <taxon>Bacteroidota</taxon>
        <taxon>Sphingobacteriia</taxon>
        <taxon>Sphingobacteriales</taxon>
        <taxon>Sphingobacteriaceae</taxon>
        <taxon>Daejeonella</taxon>
    </lineage>
</organism>
<feature type="chain" id="PRO_5011776136" evidence="1">
    <location>
        <begin position="28"/>
        <end position="796"/>
    </location>
</feature>
<keyword evidence="3" id="KW-1185">Reference proteome</keyword>
<dbReference type="EMBL" id="FNHH01000035">
    <property type="protein sequence ID" value="SDN03508.1"/>
    <property type="molecule type" value="Genomic_DNA"/>
</dbReference>
<proteinExistence type="predicted"/>
<dbReference type="STRING" id="990371.SAMN05421813_13516"/>
<accession>A0A1G9Y366</accession>
<name>A0A1G9Y366_9SPHI</name>
<dbReference type="AlphaFoldDB" id="A0A1G9Y366"/>
<dbReference type="Proteomes" id="UP000199226">
    <property type="component" value="Unassembled WGS sequence"/>
</dbReference>
<dbReference type="OrthoDB" id="2484068at2"/>
<dbReference type="SUPFAM" id="SSF51445">
    <property type="entry name" value="(Trans)glycosidases"/>
    <property type="match status" value="1"/>
</dbReference>
<dbReference type="InterPro" id="IPR017853">
    <property type="entry name" value="GH"/>
</dbReference>
<sequence length="796" mass="89526">MIFSKLNILRNAILFTGLICLSHYSSAQVSFTSGELKMSISKQGSVTELSNTSTGKNYIYTDTVSPLITLVSNNIRYQPGSMAYDKNQKKIMLGFKDAGVSIDVRVTSKATHLVLEIMRAVPENKIDAIIWGPIPNTINKTIGEIIGVVRDSEISLGIQVLNIKTLGGDYPSREGSTWARGIAAVPAKWGSNLQAYSINRDRDRFVDAWGGVYKNMPVKALKGETVVGSKIAVFSCKEPLTFDRLEQIEIAENLPHPTINGVWFKKSNLYGKSYMISSYGEKDIDEMIGYTKRAGLVSLYHEGPFKSWGNFVLNPEQFPNGKDGLKKCVDKAHAAGLYLGMHTLTNFINTNDPYVSPVPDKRLSFTGSSTLIKSIHADQNTIEVASPEYFNDEAGNNLHTIKIGTELIRYKSVSSTAPFILLDCQRGAYGTVKSAHQAGEQVGKLFDHSYNVFFPNLDMQREVAKNITDLMNETGVDHLDLDGHEGALASGQGDYALELFAKDVYDQVKHDFIIGTSLSKTFYWHIGSYYNWGEPWYGGFKESMQQYRIDNQGLFDRNYMPHMLGWYLLAENTTLPEMEWMLSRAAGYNAGFAMVARPAALRKNTQTNQLLDAIREWEMARNGNAFSKVQQEVLKNPKNEFHLEKKAEGKWTLHQYAMSPVFTREKFERQPGEPTHTTWNLQYNWKEQPLQFRMQITGEKGSVKNIKMQIDNYKELLFPIELAAGESLVSDGTEIIRLYDKNGKPKSTFKLSTSPPKISSGSHVILIDSEYPEDESPKIEVQFKGLDKMEEIEISK</sequence>
<reference evidence="3" key="1">
    <citation type="submission" date="2016-10" db="EMBL/GenBank/DDBJ databases">
        <authorList>
            <person name="Varghese N."/>
            <person name="Submissions S."/>
        </authorList>
    </citation>
    <scope>NUCLEOTIDE SEQUENCE [LARGE SCALE GENOMIC DNA]</scope>
    <source>
        <strain evidence="3">DSM 24536</strain>
    </source>
</reference>